<evidence type="ECO:0000313" key="2">
    <source>
        <dbReference type="EMBL" id="EET80576.1"/>
    </source>
</evidence>
<protein>
    <submittedName>
        <fullName evidence="2">Uncharacterized protein</fullName>
    </submittedName>
</protein>
<keyword evidence="1" id="KW-0812">Transmembrane</keyword>
<dbReference type="Proteomes" id="UP000003107">
    <property type="component" value="Unassembled WGS sequence"/>
</dbReference>
<reference evidence="2 3" key="1">
    <citation type="submission" date="2009-07" db="EMBL/GenBank/DDBJ databases">
        <authorList>
            <person name="Madupu R."/>
            <person name="Sebastian Y."/>
            <person name="Durkin A.S."/>
            <person name="Torralba M."/>
            <person name="Methe B."/>
            <person name="Sutton G.G."/>
            <person name="Strausberg R.L."/>
            <person name="Nelson K.E."/>
        </authorList>
    </citation>
    <scope>NUCLEOTIDE SEQUENCE [LARGE SCALE GENOMIC DNA]</scope>
    <source>
        <strain evidence="2 3">RM3277</strain>
    </source>
</reference>
<evidence type="ECO:0000313" key="3">
    <source>
        <dbReference type="Proteomes" id="UP000003107"/>
    </source>
</evidence>
<keyword evidence="1" id="KW-0472">Membrane</keyword>
<sequence>MKRSSKSGFPNLKAKLLGGLGNLTARFTYFLLLYIFGKILENLSKFLLRKSRTVDILVFIYKIIVLVLAHSLRKTPLKVFNLS</sequence>
<feature type="transmembrane region" description="Helical" evidence="1">
    <location>
        <begin position="12"/>
        <end position="36"/>
    </location>
</feature>
<dbReference type="AlphaFoldDB" id="C6RD09"/>
<comment type="caution">
    <text evidence="2">The sequence shown here is derived from an EMBL/GenBank/DDBJ whole genome shotgun (WGS) entry which is preliminary data.</text>
</comment>
<evidence type="ECO:0000256" key="1">
    <source>
        <dbReference type="SAM" id="Phobius"/>
    </source>
</evidence>
<keyword evidence="3" id="KW-1185">Reference proteome</keyword>
<keyword evidence="1" id="KW-1133">Transmembrane helix</keyword>
<organism evidence="2 3">
    <name type="scientific">Campylobacter showae RM3277</name>
    <dbReference type="NCBI Taxonomy" id="553219"/>
    <lineage>
        <taxon>Bacteria</taxon>
        <taxon>Pseudomonadati</taxon>
        <taxon>Campylobacterota</taxon>
        <taxon>Epsilonproteobacteria</taxon>
        <taxon>Campylobacterales</taxon>
        <taxon>Campylobacteraceae</taxon>
        <taxon>Campylobacter</taxon>
    </lineage>
</organism>
<proteinExistence type="predicted"/>
<feature type="transmembrane region" description="Helical" evidence="1">
    <location>
        <begin position="56"/>
        <end position="72"/>
    </location>
</feature>
<gene>
    <name evidence="2" type="ORF">CAMSH0001_1725</name>
</gene>
<name>C6RD09_9BACT</name>
<accession>C6RD09</accession>
<dbReference type="EMBL" id="ACVQ01000005">
    <property type="protein sequence ID" value="EET80576.1"/>
    <property type="molecule type" value="Genomic_DNA"/>
</dbReference>